<evidence type="ECO:0000313" key="2">
    <source>
        <dbReference type="Proteomes" id="UP000004834"/>
    </source>
</evidence>
<proteinExistence type="predicted"/>
<accession>A0AAV3F0Y0</accession>
<gene>
    <name evidence="1" type="ORF">HMPREF9715_02577</name>
</gene>
<name>A0AAV3F0Y0_9FLAO</name>
<comment type="caution">
    <text evidence="1">The sequence shown here is derived from an EMBL/GenBank/DDBJ whole genome shotgun (WGS) entry which is preliminary data.</text>
</comment>
<protein>
    <submittedName>
        <fullName evidence="1">Uncharacterized protein</fullName>
    </submittedName>
</protein>
<dbReference type="AlphaFoldDB" id="A0AAV3F0Y0"/>
<dbReference type="Proteomes" id="UP000004834">
    <property type="component" value="Unassembled WGS sequence"/>
</dbReference>
<sequence>MKAKNTFGIHFVIRAISSLDSEMSMIYARVTVNGQRTEISLKIKISSLL</sequence>
<dbReference type="EMBL" id="AGEE01000035">
    <property type="protein sequence ID" value="EHO08971.1"/>
    <property type="molecule type" value="Genomic_DNA"/>
</dbReference>
<evidence type="ECO:0000313" key="1">
    <source>
        <dbReference type="EMBL" id="EHO08971.1"/>
    </source>
</evidence>
<reference evidence="1 2" key="1">
    <citation type="submission" date="2011-11" db="EMBL/GenBank/DDBJ databases">
        <title>The Genome Sequence of Myroides odoratimimus CIP 101113.</title>
        <authorList>
            <person name="Earl A."/>
            <person name="Ward D."/>
            <person name="Feldgarden M."/>
            <person name="Gevers D."/>
            <person name="Huys G."/>
            <person name="Young S.K."/>
            <person name="Zeng Q."/>
            <person name="Gargeya S."/>
            <person name="Fitzgerald M."/>
            <person name="Haas B."/>
            <person name="Abouelleil A."/>
            <person name="Alvarado L."/>
            <person name="Arachchi H.M."/>
            <person name="Berlin A."/>
            <person name="Brown A."/>
            <person name="Chapman S.B."/>
            <person name="Chen Z."/>
            <person name="Dunbar C."/>
            <person name="Freedman E."/>
            <person name="Gearin G."/>
            <person name="Goldberg J."/>
            <person name="Griggs A."/>
            <person name="Gujja S."/>
            <person name="Heiman D."/>
            <person name="Howarth C."/>
            <person name="Larson L."/>
            <person name="Lui A."/>
            <person name="MacDonald P.J.P."/>
            <person name="Montmayeur A."/>
            <person name="Murphy C."/>
            <person name="Neiman D."/>
            <person name="Pearson M."/>
            <person name="Priest M."/>
            <person name="Roberts A."/>
            <person name="Saif S."/>
            <person name="Shea T."/>
            <person name="Shenoy N."/>
            <person name="Sisk P."/>
            <person name="Stolte C."/>
            <person name="Sykes S."/>
            <person name="Wortman J."/>
            <person name="Nusbaum C."/>
            <person name="Birren B."/>
        </authorList>
    </citation>
    <scope>NUCLEOTIDE SEQUENCE [LARGE SCALE GENOMIC DNA]</scope>
    <source>
        <strain evidence="1 2">CIP 101113</strain>
    </source>
</reference>
<organism evidence="1 2">
    <name type="scientific">Myroides odoratimimus CIP 101113</name>
    <dbReference type="NCBI Taxonomy" id="883154"/>
    <lineage>
        <taxon>Bacteria</taxon>
        <taxon>Pseudomonadati</taxon>
        <taxon>Bacteroidota</taxon>
        <taxon>Flavobacteriia</taxon>
        <taxon>Flavobacteriales</taxon>
        <taxon>Flavobacteriaceae</taxon>
        <taxon>Myroides</taxon>
    </lineage>
</organism>
<dbReference type="RefSeq" id="WP_006264136.1">
    <property type="nucleotide sequence ID" value="NZ_JH590838.1"/>
</dbReference>